<dbReference type="SUPFAM" id="SSF53807">
    <property type="entry name" value="Helical backbone' metal receptor"/>
    <property type="match status" value="1"/>
</dbReference>
<name>A0A931LUA2_FIMGI</name>
<evidence type="ECO:0000313" key="5">
    <source>
        <dbReference type="Proteomes" id="UP000727962"/>
    </source>
</evidence>
<organism evidence="4 5">
    <name type="scientific">Fimbriimonas ginsengisoli</name>
    <dbReference type="NCBI Taxonomy" id="1005039"/>
    <lineage>
        <taxon>Bacteria</taxon>
        <taxon>Bacillati</taxon>
        <taxon>Armatimonadota</taxon>
        <taxon>Fimbriimonadia</taxon>
        <taxon>Fimbriimonadales</taxon>
        <taxon>Fimbriimonadaceae</taxon>
        <taxon>Fimbriimonas</taxon>
    </lineage>
</organism>
<dbReference type="GO" id="GO:0071281">
    <property type="term" value="P:cellular response to iron ion"/>
    <property type="evidence" value="ECO:0007669"/>
    <property type="project" value="TreeGrafter"/>
</dbReference>
<evidence type="ECO:0000259" key="3">
    <source>
        <dbReference type="PROSITE" id="PS50983"/>
    </source>
</evidence>
<dbReference type="PANTHER" id="PTHR30535">
    <property type="entry name" value="VITAMIN B12-BINDING PROTEIN"/>
    <property type="match status" value="1"/>
</dbReference>
<evidence type="ECO:0000256" key="1">
    <source>
        <dbReference type="ARBA" id="ARBA00008814"/>
    </source>
</evidence>
<gene>
    <name evidence="4" type="ORF">HYR64_10875</name>
</gene>
<proteinExistence type="inferred from homology"/>
<dbReference type="Pfam" id="PF01497">
    <property type="entry name" value="Peripla_BP_2"/>
    <property type="match status" value="1"/>
</dbReference>
<feature type="domain" description="Fe/B12 periplasmic-binding" evidence="3">
    <location>
        <begin position="39"/>
        <end position="285"/>
    </location>
</feature>
<dbReference type="PANTHER" id="PTHR30535:SF34">
    <property type="entry name" value="MOLYBDATE-BINDING PROTEIN MOLA"/>
    <property type="match status" value="1"/>
</dbReference>
<evidence type="ECO:0000313" key="4">
    <source>
        <dbReference type="EMBL" id="MBI1757595.1"/>
    </source>
</evidence>
<comment type="caution">
    <text evidence="4">The sequence shown here is derived from an EMBL/GenBank/DDBJ whole genome shotgun (WGS) entry which is preliminary data.</text>
</comment>
<keyword evidence="2" id="KW-0732">Signal</keyword>
<sequence length="285" mass="30555">MRSARAHLNALGCLALCLALSSCNQRIVGGTRRSRTFNKVISLSPSATEVINSSLVAMRLLRGRTSACNYPPDSTANIEVVAGVKPDYERIARIAPDLIVYDQSLYSPADEAKIKQLGAEVFVIRADRVDDFRLEVARLGSMLVSEPFASKYLDKIASATLAAKSQQPIPAPRVALIMPGQGAEHMIAGVDSFQADEIRLAGGQAVGPKSKKFESVNAEALIGWNPDVVITAGPPESFLKDGRFAGLKAVKTRRVVGMLADVVLRRGGRVDVFISVASRILRGAL</sequence>
<protein>
    <submittedName>
        <fullName evidence="4">ABC transporter substrate-binding protein</fullName>
    </submittedName>
</protein>
<dbReference type="PROSITE" id="PS50983">
    <property type="entry name" value="FE_B12_PBP"/>
    <property type="match status" value="1"/>
</dbReference>
<dbReference type="AlphaFoldDB" id="A0A931LUA2"/>
<dbReference type="Proteomes" id="UP000727962">
    <property type="component" value="Unassembled WGS sequence"/>
</dbReference>
<dbReference type="Gene3D" id="3.40.50.1980">
    <property type="entry name" value="Nitrogenase molybdenum iron protein domain"/>
    <property type="match status" value="2"/>
</dbReference>
<dbReference type="InterPro" id="IPR002491">
    <property type="entry name" value="ABC_transptr_periplasmic_BD"/>
</dbReference>
<reference evidence="4" key="1">
    <citation type="submission" date="2020-07" db="EMBL/GenBank/DDBJ databases">
        <title>Huge and variable diversity of episymbiotic CPR bacteria and DPANN archaea in groundwater ecosystems.</title>
        <authorList>
            <person name="He C.Y."/>
            <person name="Keren R."/>
            <person name="Whittaker M."/>
            <person name="Farag I.F."/>
            <person name="Doudna J."/>
            <person name="Cate J.H.D."/>
            <person name="Banfield J.F."/>
        </authorList>
    </citation>
    <scope>NUCLEOTIDE SEQUENCE</scope>
    <source>
        <strain evidence="4">NC_groundwater_17_Pr7_B-0.1um_64_12</strain>
    </source>
</reference>
<dbReference type="EMBL" id="JACOSL010000066">
    <property type="protein sequence ID" value="MBI1757595.1"/>
    <property type="molecule type" value="Genomic_DNA"/>
</dbReference>
<dbReference type="InterPro" id="IPR050902">
    <property type="entry name" value="ABC_Transporter_SBP"/>
</dbReference>
<evidence type="ECO:0000256" key="2">
    <source>
        <dbReference type="ARBA" id="ARBA00022729"/>
    </source>
</evidence>
<dbReference type="NCBIfam" id="NF038402">
    <property type="entry name" value="TroA_like"/>
    <property type="match status" value="1"/>
</dbReference>
<dbReference type="PROSITE" id="PS51257">
    <property type="entry name" value="PROKAR_LIPOPROTEIN"/>
    <property type="match status" value="1"/>
</dbReference>
<accession>A0A931LUA2</accession>
<comment type="similarity">
    <text evidence="1">Belongs to the bacterial solute-binding protein 8 family.</text>
</comment>
<dbReference type="InterPro" id="IPR054828">
    <property type="entry name" value="Vit_B12_bind_prot"/>
</dbReference>